<keyword evidence="1" id="KW-0378">Hydrolase</keyword>
<dbReference type="InterPro" id="IPR052016">
    <property type="entry name" value="Bact_Sigma-Reg"/>
</dbReference>
<dbReference type="SUPFAM" id="SSF81606">
    <property type="entry name" value="PP2C-like"/>
    <property type="match status" value="1"/>
</dbReference>
<dbReference type="PANTHER" id="PTHR43156">
    <property type="entry name" value="STAGE II SPORULATION PROTEIN E-RELATED"/>
    <property type="match status" value="1"/>
</dbReference>
<dbReference type="EMBL" id="LUUG01000071">
    <property type="protein sequence ID" value="OAI04429.1"/>
    <property type="molecule type" value="Genomic_DNA"/>
</dbReference>
<name>A0A177MHX0_METMH</name>
<dbReference type="SUPFAM" id="SSF52172">
    <property type="entry name" value="CheY-like"/>
    <property type="match status" value="1"/>
</dbReference>
<dbReference type="InterPro" id="IPR001789">
    <property type="entry name" value="Sig_transdc_resp-reg_receiver"/>
</dbReference>
<dbReference type="SMART" id="SM00448">
    <property type="entry name" value="REC"/>
    <property type="match status" value="1"/>
</dbReference>
<dbReference type="CDD" id="cd17546">
    <property type="entry name" value="REC_hyHK_CKI1_RcsC-like"/>
    <property type="match status" value="1"/>
</dbReference>
<dbReference type="PANTHER" id="PTHR43156:SF2">
    <property type="entry name" value="STAGE II SPORULATION PROTEIN E"/>
    <property type="match status" value="1"/>
</dbReference>
<evidence type="ECO:0000313" key="4">
    <source>
        <dbReference type="EMBL" id="OAI02449.1"/>
    </source>
</evidence>
<evidence type="ECO:0000313" key="6">
    <source>
        <dbReference type="Proteomes" id="UP000077763"/>
    </source>
</evidence>
<dbReference type="InterPro" id="IPR001932">
    <property type="entry name" value="PPM-type_phosphatase-like_dom"/>
</dbReference>
<dbReference type="PROSITE" id="PS50110">
    <property type="entry name" value="RESPONSE_REGULATORY"/>
    <property type="match status" value="1"/>
</dbReference>
<dbReference type="Pfam" id="PF07228">
    <property type="entry name" value="SpoIIE"/>
    <property type="match status" value="1"/>
</dbReference>
<accession>A0A177MHX0</accession>
<dbReference type="AlphaFoldDB" id="A0A177MHX0"/>
<dbReference type="GO" id="GO:0000160">
    <property type="term" value="P:phosphorelay signal transduction system"/>
    <property type="evidence" value="ECO:0007669"/>
    <property type="project" value="InterPro"/>
</dbReference>
<feature type="domain" description="Response regulatory" evidence="3">
    <location>
        <begin position="2"/>
        <end position="118"/>
    </location>
</feature>
<dbReference type="SMART" id="SM00331">
    <property type="entry name" value="PP2C_SIG"/>
    <property type="match status" value="1"/>
</dbReference>
<dbReference type="Gene3D" id="3.40.50.2300">
    <property type="match status" value="1"/>
</dbReference>
<proteinExistence type="predicted"/>
<evidence type="ECO:0000256" key="1">
    <source>
        <dbReference type="ARBA" id="ARBA00022801"/>
    </source>
</evidence>
<dbReference type="Proteomes" id="UP000078090">
    <property type="component" value="Unassembled WGS sequence"/>
</dbReference>
<organism evidence="5 7">
    <name type="scientific">Methylomonas methanica</name>
    <dbReference type="NCBI Taxonomy" id="421"/>
    <lineage>
        <taxon>Bacteria</taxon>
        <taxon>Pseudomonadati</taxon>
        <taxon>Pseudomonadota</taxon>
        <taxon>Gammaproteobacteria</taxon>
        <taxon>Methylococcales</taxon>
        <taxon>Methylococcaceae</taxon>
        <taxon>Methylomonas</taxon>
    </lineage>
</organism>
<dbReference type="GO" id="GO:0016791">
    <property type="term" value="F:phosphatase activity"/>
    <property type="evidence" value="ECO:0007669"/>
    <property type="project" value="TreeGrafter"/>
</dbReference>
<gene>
    <name evidence="5" type="ORF">A1332_01640</name>
    <name evidence="4" type="ORF">A1353_16810</name>
</gene>
<evidence type="ECO:0000313" key="7">
    <source>
        <dbReference type="Proteomes" id="UP000078090"/>
    </source>
</evidence>
<dbReference type="InterPro" id="IPR036457">
    <property type="entry name" value="PPM-type-like_dom_sf"/>
</dbReference>
<comment type="caution">
    <text evidence="5">The sequence shown here is derived from an EMBL/GenBank/DDBJ whole genome shotgun (WGS) entry which is preliminary data.</text>
</comment>
<dbReference type="OrthoDB" id="9811749at2"/>
<dbReference type="RefSeq" id="WP_064008646.1">
    <property type="nucleotide sequence ID" value="NZ_LUUG01000071.1"/>
</dbReference>
<evidence type="ECO:0000259" key="3">
    <source>
        <dbReference type="PROSITE" id="PS50110"/>
    </source>
</evidence>
<feature type="modified residue" description="4-aspartylphosphate" evidence="2">
    <location>
        <position position="51"/>
    </location>
</feature>
<sequence>MKILVVDDIYENRLLLDKLLSRMQHDVISVENGEQAVNAFASVNPDLILMDIMMPVMDGLEAIKAIRALTLDKWVPIFVLSALADDQNVLDGLQAGADDYLQKPFSRAILAAKLGSVQRVIDMQNLIIADTQLLKAYRDENEAEQQFLQSIFEKLIKQSDLKDDHLQFWLLPAKRFSGDLICARRVSNKQIYFMLADSTGHGLAAALPTVIVNQAFQAMTKKGLAVSIIVREINRLLHSQMPAGRFVALVLGMIDEEKKSVELWNGGLPDVFALDSQGNTVHAFRSTHPSAGILGNRDFDDTCEIWHWQEACELFMYSDGLTDAQDPDGLLFGQERVLQTLRTARPGVEVTAIQQALEAHMANRETQDDISCMAIRCR</sequence>
<dbReference type="Gene3D" id="3.60.40.10">
    <property type="entry name" value="PPM-type phosphatase domain"/>
    <property type="match status" value="1"/>
</dbReference>
<evidence type="ECO:0000256" key="2">
    <source>
        <dbReference type="PROSITE-ProRule" id="PRU00169"/>
    </source>
</evidence>
<dbReference type="EMBL" id="LUUH01000062">
    <property type="protein sequence ID" value="OAI02449.1"/>
    <property type="molecule type" value="Genomic_DNA"/>
</dbReference>
<keyword evidence="2" id="KW-0597">Phosphoprotein</keyword>
<dbReference type="Proteomes" id="UP000077763">
    <property type="component" value="Unassembled WGS sequence"/>
</dbReference>
<reference evidence="6 7" key="1">
    <citation type="submission" date="2016-03" db="EMBL/GenBank/DDBJ databases">
        <authorList>
            <person name="Ploux O."/>
        </authorList>
    </citation>
    <scope>NUCLEOTIDE SEQUENCE [LARGE SCALE GENOMIC DNA]</scope>
    <source>
        <strain evidence="5 7">R-45363</strain>
        <strain evidence="4 6">R-45371</strain>
    </source>
</reference>
<dbReference type="Pfam" id="PF00072">
    <property type="entry name" value="Response_reg"/>
    <property type="match status" value="1"/>
</dbReference>
<protein>
    <recommendedName>
        <fullName evidence="3">Response regulatory domain-containing protein</fullName>
    </recommendedName>
</protein>
<evidence type="ECO:0000313" key="5">
    <source>
        <dbReference type="EMBL" id="OAI04429.1"/>
    </source>
</evidence>
<dbReference type="InterPro" id="IPR011006">
    <property type="entry name" value="CheY-like_superfamily"/>
</dbReference>